<name>A0A6A3R2H2_9STRA</name>
<reference evidence="1 2" key="1">
    <citation type="submission" date="2018-08" db="EMBL/GenBank/DDBJ databases">
        <title>Genomic investigation of the strawberry pathogen Phytophthora fragariae indicates pathogenicity is determined by transcriptional variation in three key races.</title>
        <authorList>
            <person name="Adams T.M."/>
            <person name="Armitage A.D."/>
            <person name="Sobczyk M.K."/>
            <person name="Bates H.J."/>
            <person name="Dunwell J.M."/>
            <person name="Nellist C.F."/>
            <person name="Harrison R.J."/>
        </authorList>
    </citation>
    <scope>NUCLEOTIDE SEQUENCE [LARGE SCALE GENOMIC DNA]</scope>
    <source>
        <strain evidence="1 2">NOV-5</strain>
    </source>
</reference>
<sequence>MRIFLPMGYDVTGEESDAKGRNLSSGREAEANILAFLEAKNIKAKSHGTIVKVLKRMHAEGKLNEQISRYQKLHQEGKAVEGPPLHVLKPCNNQSTISIHPFSSGAASLDRRRNTNLRRLQLIRVDTHLITLLASRAATTPKHSSSPADANLVSMLLASRAATTPKHSSSPADANLVSMLLTSRAATTPKHSSSPANANLVSMLLASRAATTPRHSSSPRNSPRRRLCCLVSDSALV</sequence>
<dbReference type="EMBL" id="QXGA01003060">
    <property type="protein sequence ID" value="KAE9088059.1"/>
    <property type="molecule type" value="Genomic_DNA"/>
</dbReference>
<proteinExistence type="predicted"/>
<organism evidence="1 2">
    <name type="scientific">Phytophthora fragariae</name>
    <dbReference type="NCBI Taxonomy" id="53985"/>
    <lineage>
        <taxon>Eukaryota</taxon>
        <taxon>Sar</taxon>
        <taxon>Stramenopiles</taxon>
        <taxon>Oomycota</taxon>
        <taxon>Peronosporomycetes</taxon>
        <taxon>Peronosporales</taxon>
        <taxon>Peronosporaceae</taxon>
        <taxon>Phytophthora</taxon>
    </lineage>
</organism>
<gene>
    <name evidence="1" type="ORF">PF006_g25667</name>
</gene>
<evidence type="ECO:0000313" key="2">
    <source>
        <dbReference type="Proteomes" id="UP000440732"/>
    </source>
</evidence>
<accession>A0A6A3R2H2</accession>
<dbReference type="AlphaFoldDB" id="A0A6A3R2H2"/>
<protein>
    <submittedName>
        <fullName evidence="1">Uncharacterized protein</fullName>
    </submittedName>
</protein>
<dbReference type="Proteomes" id="UP000440732">
    <property type="component" value="Unassembled WGS sequence"/>
</dbReference>
<evidence type="ECO:0000313" key="1">
    <source>
        <dbReference type="EMBL" id="KAE9088059.1"/>
    </source>
</evidence>
<comment type="caution">
    <text evidence="1">The sequence shown here is derived from an EMBL/GenBank/DDBJ whole genome shotgun (WGS) entry which is preliminary data.</text>
</comment>